<accession>A0A2N9EXJ3</accession>
<proteinExistence type="predicted"/>
<reference evidence="2" key="1">
    <citation type="submission" date="2018-02" db="EMBL/GenBank/DDBJ databases">
        <authorList>
            <person name="Cohen D.B."/>
            <person name="Kent A.D."/>
        </authorList>
    </citation>
    <scope>NUCLEOTIDE SEQUENCE</scope>
</reference>
<sequence>MACSSKVQSKEIPDLCFNAELSGAAPKFQLFGFSPAATICMLRPSPAVHKTGGGLGLLIRWVWVFVVVGAWWWLGFGYSVGLGLGLCGGGCVVVAWVWVFPWVWVFVVVGAWWWLGFVDSVGLGLCGGGCVVVAWVWVFGGFGSLPWWVRGGGLGLGIRWVWVFAVVGAWWWWLGFGYSVGLGLCRGGCVVVAWVWVFGGGLVDSVVGWVFAVVGWVFVVVGLGLCRGGGLVDSVVGWVFAVVGWVFVVVGLGLCRGLGWLNRWLGVVVGSPEVELGLKVVEPCRLVAEKILVAEINLTVGYFWLLYRVIGFENSSPQGYQPWDFHGESSFPMASSKTRDSHVQESSNEYGDIHEMLHDLFPMQNTTSRPVEEGPSVRQHAQGPNEDAQRFYNLLKDAEQPLYEGYAKLPKNCYEAKKITNKLGLGYKNIHACPNDCMLFWKEKALDESCSECGASRWAETTHMKWHADGRTDDGLMRHPADSLAWKTFDSKYGEFSSEPRNVILGLAADGFNPFGLMSISHSTWPVILVPYNFPPWMCMKRSSFKLSLLIPGPSSPGNDIDVYLQPLVEELKELWDVGVETYDVSTKTIFQMHAAVMWTINDFPAYGDLSGWNTKGALACPFCNYDTHSCWLNNGGKYCFMGHRRFLDNDHKFRKDAVSFDGSREMRPAPVIPSGQDIIMQTCNM</sequence>
<gene>
    <name evidence="2" type="ORF">FSB_LOCUS7450</name>
</gene>
<feature type="transmembrane region" description="Helical" evidence="1">
    <location>
        <begin position="121"/>
        <end position="142"/>
    </location>
</feature>
<dbReference type="PANTHER" id="PTHR10775:SF173">
    <property type="match status" value="1"/>
</dbReference>
<organism evidence="2">
    <name type="scientific">Fagus sylvatica</name>
    <name type="common">Beechnut</name>
    <dbReference type="NCBI Taxonomy" id="28930"/>
    <lineage>
        <taxon>Eukaryota</taxon>
        <taxon>Viridiplantae</taxon>
        <taxon>Streptophyta</taxon>
        <taxon>Embryophyta</taxon>
        <taxon>Tracheophyta</taxon>
        <taxon>Spermatophyta</taxon>
        <taxon>Magnoliopsida</taxon>
        <taxon>eudicotyledons</taxon>
        <taxon>Gunneridae</taxon>
        <taxon>Pentapetalae</taxon>
        <taxon>rosids</taxon>
        <taxon>fabids</taxon>
        <taxon>Fagales</taxon>
        <taxon>Fagaceae</taxon>
        <taxon>Fagus</taxon>
    </lineage>
</organism>
<evidence type="ECO:0000313" key="2">
    <source>
        <dbReference type="EMBL" id="SPC79568.1"/>
    </source>
</evidence>
<feature type="transmembrane region" description="Helical" evidence="1">
    <location>
        <begin position="237"/>
        <end position="255"/>
    </location>
</feature>
<dbReference type="AlphaFoldDB" id="A0A2N9EXJ3"/>
<keyword evidence="1" id="KW-0472">Membrane</keyword>
<protein>
    <recommendedName>
        <fullName evidence="3">Transposase-associated domain-containing protein</fullName>
    </recommendedName>
</protein>
<feature type="transmembrane region" description="Helical" evidence="1">
    <location>
        <begin position="93"/>
        <end position="115"/>
    </location>
</feature>
<dbReference type="InterPro" id="IPR004242">
    <property type="entry name" value="Transposase_21"/>
</dbReference>
<evidence type="ECO:0000256" key="1">
    <source>
        <dbReference type="SAM" id="Phobius"/>
    </source>
</evidence>
<name>A0A2N9EXJ3_FAGSY</name>
<dbReference type="Pfam" id="PF02992">
    <property type="entry name" value="Transposase_21"/>
    <property type="match status" value="1"/>
</dbReference>
<feature type="transmembrane region" description="Helical" evidence="1">
    <location>
        <begin position="179"/>
        <end position="199"/>
    </location>
</feature>
<dbReference type="PANTHER" id="PTHR10775">
    <property type="entry name" value="OS08G0208400 PROTEIN"/>
    <property type="match status" value="1"/>
</dbReference>
<keyword evidence="1" id="KW-0812">Transmembrane</keyword>
<feature type="transmembrane region" description="Helical" evidence="1">
    <location>
        <begin position="206"/>
        <end position="225"/>
    </location>
</feature>
<dbReference type="EMBL" id="OIVN01000398">
    <property type="protein sequence ID" value="SPC79568.1"/>
    <property type="molecule type" value="Genomic_DNA"/>
</dbReference>
<feature type="transmembrane region" description="Helical" evidence="1">
    <location>
        <begin position="61"/>
        <end position="86"/>
    </location>
</feature>
<feature type="transmembrane region" description="Helical" evidence="1">
    <location>
        <begin position="154"/>
        <end position="173"/>
    </location>
</feature>
<evidence type="ECO:0008006" key="3">
    <source>
        <dbReference type="Google" id="ProtNLM"/>
    </source>
</evidence>
<keyword evidence="1" id="KW-1133">Transmembrane helix</keyword>